<reference evidence="4" key="1">
    <citation type="submission" date="2020-05" db="EMBL/GenBank/DDBJ databases">
        <authorList>
            <person name="Chiriac C."/>
            <person name="Salcher M."/>
            <person name="Ghai R."/>
            <person name="Kavagutti S V."/>
        </authorList>
    </citation>
    <scope>NUCLEOTIDE SEQUENCE</scope>
</reference>
<evidence type="ECO:0000259" key="1">
    <source>
        <dbReference type="Pfam" id="PF25590"/>
    </source>
</evidence>
<evidence type="ECO:0000313" key="4">
    <source>
        <dbReference type="EMBL" id="CAB5230074.1"/>
    </source>
</evidence>
<dbReference type="EMBL" id="LR798404">
    <property type="protein sequence ID" value="CAB5230074.1"/>
    <property type="molecule type" value="Genomic_DNA"/>
</dbReference>
<organism evidence="4">
    <name type="scientific">uncultured Caudovirales phage</name>
    <dbReference type="NCBI Taxonomy" id="2100421"/>
    <lineage>
        <taxon>Viruses</taxon>
        <taxon>Duplodnaviria</taxon>
        <taxon>Heunggongvirae</taxon>
        <taxon>Uroviricota</taxon>
        <taxon>Caudoviricetes</taxon>
        <taxon>Peduoviridae</taxon>
        <taxon>Maltschvirus</taxon>
        <taxon>Maltschvirus maltsch</taxon>
    </lineage>
</organism>
<evidence type="ECO:0000313" key="3">
    <source>
        <dbReference type="EMBL" id="CAB4219773.1"/>
    </source>
</evidence>
<protein>
    <recommendedName>
        <fullName evidence="1">DUF7936 domain-containing protein</fullName>
    </recommendedName>
</protein>
<dbReference type="EMBL" id="LR797072">
    <property type="protein sequence ID" value="CAB4184404.1"/>
    <property type="molecule type" value="Genomic_DNA"/>
</dbReference>
<name>A0A6J7XQ28_9CAUD</name>
<dbReference type="EMBL" id="LR797484">
    <property type="protein sequence ID" value="CAB4219773.1"/>
    <property type="molecule type" value="Genomic_DNA"/>
</dbReference>
<gene>
    <name evidence="2" type="ORF">UFOVP1113_3</name>
    <name evidence="4" type="ORF">UFOVP1563_51</name>
    <name evidence="3" type="ORF">UFOVP1627_33</name>
</gene>
<dbReference type="InterPro" id="IPR057696">
    <property type="entry name" value="DUF7936"/>
</dbReference>
<dbReference type="Pfam" id="PF25590">
    <property type="entry name" value="DUF7936"/>
    <property type="match status" value="1"/>
</dbReference>
<accession>A0A6J7XQ28</accession>
<sequence>MTTTYTWSVLSMSTLPLVDDETDVVVNAQWLLTGVDAETSATIDGNSQFVLEQGGEFTPYADLTEAEVIGWIQSGLGESGVYSMEMCVQGQINSILNPPVSPEAQPLPW</sequence>
<evidence type="ECO:0000313" key="2">
    <source>
        <dbReference type="EMBL" id="CAB4184404.1"/>
    </source>
</evidence>
<feature type="domain" description="DUF7936" evidence="1">
    <location>
        <begin position="2"/>
        <end position="103"/>
    </location>
</feature>
<proteinExistence type="predicted"/>